<dbReference type="GeneID" id="111024451"/>
<organism evidence="2 3">
    <name type="scientific">Momordica charantia</name>
    <name type="common">Bitter gourd</name>
    <name type="synonym">Balsam pear</name>
    <dbReference type="NCBI Taxonomy" id="3673"/>
    <lineage>
        <taxon>Eukaryota</taxon>
        <taxon>Viridiplantae</taxon>
        <taxon>Streptophyta</taxon>
        <taxon>Embryophyta</taxon>
        <taxon>Tracheophyta</taxon>
        <taxon>Spermatophyta</taxon>
        <taxon>Magnoliopsida</taxon>
        <taxon>eudicotyledons</taxon>
        <taxon>Gunneridae</taxon>
        <taxon>Pentapetalae</taxon>
        <taxon>rosids</taxon>
        <taxon>fabids</taxon>
        <taxon>Cucurbitales</taxon>
        <taxon>Cucurbitaceae</taxon>
        <taxon>Momordiceae</taxon>
        <taxon>Momordica</taxon>
    </lineage>
</organism>
<accession>A0A6J1DVK3</accession>
<dbReference type="KEGG" id="mcha:111024451"/>
<evidence type="ECO:0000313" key="3">
    <source>
        <dbReference type="RefSeq" id="XP_022157837.1"/>
    </source>
</evidence>
<dbReference type="OrthoDB" id="1939135at2759"/>
<keyword evidence="2" id="KW-1185">Reference proteome</keyword>
<sequence length="168" mass="19448">MPYKGSRRECKLLKVDSYADNTIKELKFGIGDQVFLHVAPVKGVIRFGKKGKLNPRYIGPFEVLECNGPVAYRLALPPSLAAVHNVFYVSMLKKYVHDPSHLLNLKPLQLDKALYYEEILVEILARKTKKLRNQAIDLVKVLWRNHQVEEVTWEREDEVKAKYPELFA</sequence>
<evidence type="ECO:0000259" key="1">
    <source>
        <dbReference type="Pfam" id="PF24626"/>
    </source>
</evidence>
<evidence type="ECO:0000313" key="2">
    <source>
        <dbReference type="Proteomes" id="UP000504603"/>
    </source>
</evidence>
<protein>
    <submittedName>
        <fullName evidence="3">Uncharacterized protein LOC111024451</fullName>
    </submittedName>
</protein>
<gene>
    <name evidence="3" type="primary">LOC111024451</name>
</gene>
<dbReference type="Proteomes" id="UP000504603">
    <property type="component" value="Unplaced"/>
</dbReference>
<reference evidence="3" key="1">
    <citation type="submission" date="2025-08" db="UniProtKB">
        <authorList>
            <consortium name="RefSeq"/>
        </authorList>
    </citation>
    <scope>IDENTIFICATION</scope>
    <source>
        <strain evidence="3">OHB3-1</strain>
    </source>
</reference>
<feature type="domain" description="Tf2-1-like SH3-like" evidence="1">
    <location>
        <begin position="31"/>
        <end position="96"/>
    </location>
</feature>
<name>A0A6J1DVK3_MOMCH</name>
<dbReference type="AlphaFoldDB" id="A0A6J1DVK3"/>
<dbReference type="PANTHER" id="PTHR46148:SF57">
    <property type="entry name" value="OS12G0499874 PROTEIN"/>
    <property type="match status" value="1"/>
</dbReference>
<dbReference type="RefSeq" id="XP_022157837.1">
    <property type="nucleotide sequence ID" value="XM_022302145.1"/>
</dbReference>
<dbReference type="InterPro" id="IPR056924">
    <property type="entry name" value="SH3_Tf2-1"/>
</dbReference>
<dbReference type="Pfam" id="PF24626">
    <property type="entry name" value="SH3_Tf2-1"/>
    <property type="match status" value="1"/>
</dbReference>
<proteinExistence type="predicted"/>
<dbReference type="PANTHER" id="PTHR46148">
    <property type="entry name" value="CHROMO DOMAIN-CONTAINING PROTEIN"/>
    <property type="match status" value="1"/>
</dbReference>